<dbReference type="OMA" id="VVYFPYT"/>
<dbReference type="InterPro" id="IPR014729">
    <property type="entry name" value="Rossmann-like_a/b/a_fold"/>
</dbReference>
<dbReference type="Gene3D" id="3.40.50.620">
    <property type="entry name" value="HUPs"/>
    <property type="match status" value="1"/>
</dbReference>
<dbReference type="PANTHER" id="PTHR43793">
    <property type="entry name" value="FAD SYNTHASE"/>
    <property type="match status" value="1"/>
</dbReference>
<evidence type="ECO:0000256" key="1">
    <source>
        <dbReference type="ARBA" id="ARBA00022679"/>
    </source>
</evidence>
<feature type="domain" description="Cytidyltransferase-like" evidence="4">
    <location>
        <begin position="5"/>
        <end position="125"/>
    </location>
</feature>
<accession>A0A0U5KGL0</accession>
<reference evidence="6" key="2">
    <citation type="submission" date="2023-04" db="EMBL/GenBank/DDBJ databases">
        <title>Draft genome sequences of Lactobacillus delbrueckii subsp. bulgaricus ME-900 and ME-901 with improved acid tolerance.</title>
        <authorList>
            <person name="Ishida T."/>
            <person name="Yamamoto E."/>
            <person name="Koizumi A."/>
            <person name="Fujiwara S."/>
            <person name="Makino S."/>
            <person name="Kano H."/>
            <person name="Kimura K."/>
        </authorList>
    </citation>
    <scope>NUCLEOTIDE SEQUENCE</scope>
    <source>
        <strain evidence="6">ME-900</strain>
    </source>
</reference>
<gene>
    <name evidence="5" type="primary">epsIIL</name>
    <name evidence="6" type="synonym">tagD</name>
    <name evidence="6" type="ORF">ME0900_16100</name>
</gene>
<feature type="region of interest" description="Disordered" evidence="3">
    <location>
        <begin position="134"/>
        <end position="154"/>
    </location>
</feature>
<keyword evidence="2 5" id="KW-0548">Nucleotidyltransferase</keyword>
<dbReference type="EMBL" id="BSWK01000028">
    <property type="protein sequence ID" value="GMB87236.1"/>
    <property type="molecule type" value="Genomic_DNA"/>
</dbReference>
<dbReference type="Proteomes" id="UP001165243">
    <property type="component" value="Unassembled WGS sequence"/>
</dbReference>
<keyword evidence="1 5" id="KW-0808">Transferase</keyword>
<dbReference type="NCBIfam" id="TIGR01518">
    <property type="entry name" value="g3p_cytidyltrns"/>
    <property type="match status" value="1"/>
</dbReference>
<dbReference type="NCBIfam" id="TIGR00125">
    <property type="entry name" value="cyt_tran_rel"/>
    <property type="match status" value="1"/>
</dbReference>
<sequence>MKRVITYGTFDLLHYGHINLLRRAKAQGDYLIVALSTDEFNWNSKHKKTYFSYEQRKQLLEAIRYVDLVIPENDWDQKRSDMHEYHIDTFVMGDDWKGKFDFLKEEGVNVVYLPRTPEISSSKIKHDLYDANEVTEESKLSHDDLDTDPDHDKK</sequence>
<protein>
    <submittedName>
        <fullName evidence="5 6">Glycerol-3-phosphate cytidylyltransferase</fullName>
    </submittedName>
</protein>
<dbReference type="InterPro" id="IPR006409">
    <property type="entry name" value="G3P_cytidylTrfase"/>
</dbReference>
<organism evidence="5">
    <name type="scientific">Lactobacillus delbrueckii subsp. bulgaricus</name>
    <dbReference type="NCBI Taxonomy" id="1585"/>
    <lineage>
        <taxon>Bacteria</taxon>
        <taxon>Bacillati</taxon>
        <taxon>Bacillota</taxon>
        <taxon>Bacilli</taxon>
        <taxon>Lactobacillales</taxon>
        <taxon>Lactobacillaceae</taxon>
        <taxon>Lactobacillus</taxon>
    </lineage>
</organism>
<dbReference type="PANTHER" id="PTHR43793:SF1">
    <property type="entry name" value="FAD SYNTHASE"/>
    <property type="match status" value="1"/>
</dbReference>
<evidence type="ECO:0000313" key="5">
    <source>
        <dbReference type="EMBL" id="BCT69958.1"/>
    </source>
</evidence>
<dbReference type="AlphaFoldDB" id="A0A0U5KGL0"/>
<dbReference type="GO" id="GO:0047348">
    <property type="term" value="F:glycerol-3-phosphate cytidylyltransferase activity"/>
    <property type="evidence" value="ECO:0007669"/>
    <property type="project" value="InterPro"/>
</dbReference>
<dbReference type="SUPFAM" id="SSF52374">
    <property type="entry name" value="Nucleotidylyl transferase"/>
    <property type="match status" value="1"/>
</dbReference>
<evidence type="ECO:0000256" key="3">
    <source>
        <dbReference type="SAM" id="MobiDB-lite"/>
    </source>
</evidence>
<dbReference type="Pfam" id="PF01467">
    <property type="entry name" value="CTP_transf_like"/>
    <property type="match status" value="1"/>
</dbReference>
<accession>A0A0U3BK45</accession>
<reference evidence="5" key="1">
    <citation type="submission" date="2021-03" db="EMBL/GenBank/DDBJ databases">
        <title>EPS cluster and housekeeping genes of probiotic Lactobacillus delbrueckii subsp. bulgaricus.</title>
        <authorList>
            <person name="Kudo H."/>
            <person name="Fujiwara S."/>
            <person name="Sasaki Y."/>
            <person name="Fujisawa M."/>
        </authorList>
    </citation>
    <scope>NUCLEOTIDE SEQUENCE</scope>
    <source>
        <strain evidence="5">OLL1073R-1</strain>
    </source>
</reference>
<evidence type="ECO:0000256" key="2">
    <source>
        <dbReference type="ARBA" id="ARBA00022695"/>
    </source>
</evidence>
<dbReference type="GO" id="GO:0019350">
    <property type="term" value="P:teichoic acid biosynthetic process"/>
    <property type="evidence" value="ECO:0007669"/>
    <property type="project" value="InterPro"/>
</dbReference>
<proteinExistence type="predicted"/>
<dbReference type="RefSeq" id="WP_003616083.1">
    <property type="nucleotide sequence ID" value="NZ_BSWJ01000037.1"/>
</dbReference>
<dbReference type="InterPro" id="IPR050385">
    <property type="entry name" value="Archaeal_FAD_synthase"/>
</dbReference>
<evidence type="ECO:0000313" key="6">
    <source>
        <dbReference type="EMBL" id="GMB87236.1"/>
    </source>
</evidence>
<dbReference type="GO" id="GO:0046872">
    <property type="term" value="F:metal ion binding"/>
    <property type="evidence" value="ECO:0007669"/>
    <property type="project" value="InterPro"/>
</dbReference>
<name>A0A0U5KGL0_LACDE</name>
<feature type="compositionally biased region" description="Basic and acidic residues" evidence="3">
    <location>
        <begin position="136"/>
        <end position="154"/>
    </location>
</feature>
<dbReference type="EMBL" id="LC619751">
    <property type="protein sequence ID" value="BCT69958.1"/>
    <property type="molecule type" value="Genomic_DNA"/>
</dbReference>
<dbReference type="InterPro" id="IPR004821">
    <property type="entry name" value="Cyt_trans-like"/>
</dbReference>
<evidence type="ECO:0000259" key="4">
    <source>
        <dbReference type="Pfam" id="PF01467"/>
    </source>
</evidence>
<dbReference type="GO" id="GO:0005737">
    <property type="term" value="C:cytoplasm"/>
    <property type="evidence" value="ECO:0007669"/>
    <property type="project" value="InterPro"/>
</dbReference>